<keyword evidence="14" id="KW-0830">Ubiquinone</keyword>
<gene>
    <name evidence="23" type="primary">cytb</name>
</gene>
<feature type="binding site" evidence="18">
    <location>
        <position position="202"/>
    </location>
    <ligand>
        <name>a ubiquinone</name>
        <dbReference type="ChEBI" id="CHEBI:16389"/>
    </ligand>
</feature>
<dbReference type="InterPro" id="IPR027387">
    <property type="entry name" value="Cytb/b6-like_sf"/>
</dbReference>
<geneLocation type="mitochondrion" evidence="23"/>
<evidence type="ECO:0000256" key="2">
    <source>
        <dbReference type="ARBA" id="ARBA00004448"/>
    </source>
</evidence>
<keyword evidence="6 19" id="KW-0349">Heme</keyword>
<evidence type="ECO:0000256" key="14">
    <source>
        <dbReference type="ARBA" id="ARBA00023075"/>
    </source>
</evidence>
<feature type="binding site" description="axial binding residue" evidence="19">
    <location>
        <position position="84"/>
    </location>
    <ligand>
        <name>heme b</name>
        <dbReference type="ChEBI" id="CHEBI:60344"/>
        <label>b562</label>
    </ligand>
    <ligandPart>
        <name>Fe</name>
        <dbReference type="ChEBI" id="CHEBI:18248"/>
    </ligandPart>
</feature>
<evidence type="ECO:0000256" key="5">
    <source>
        <dbReference type="ARBA" id="ARBA00022448"/>
    </source>
</evidence>
<dbReference type="SUPFAM" id="SSF81648">
    <property type="entry name" value="a domain/subunit of cytochrome bc1 complex (Ubiquinol-cytochrome c reductase)"/>
    <property type="match status" value="1"/>
</dbReference>
<evidence type="ECO:0000256" key="8">
    <source>
        <dbReference type="ARBA" id="ARBA00022692"/>
    </source>
</evidence>
<comment type="function">
    <text evidence="1 20">Component of the ubiquinol-cytochrome c reductase complex (complex III or cytochrome b-c1 complex) that is part of the mitochondrial respiratory chain. The b-c1 complex mediates electron transfer from ubiquinol to cytochrome c. Contributes to the generation of a proton gradient across the mitochondrial membrane that is then used for ATP synthesis.</text>
</comment>
<dbReference type="GO" id="GO:0005743">
    <property type="term" value="C:mitochondrial inner membrane"/>
    <property type="evidence" value="ECO:0007669"/>
    <property type="project" value="UniProtKB-SubCell"/>
</dbReference>
<dbReference type="CDD" id="cd00284">
    <property type="entry name" value="Cytochrome_b_N"/>
    <property type="match status" value="1"/>
</dbReference>
<evidence type="ECO:0000256" key="13">
    <source>
        <dbReference type="ARBA" id="ARBA00023004"/>
    </source>
</evidence>
<comment type="cofactor">
    <cofactor evidence="20">
        <name>heme b</name>
        <dbReference type="ChEBI" id="CHEBI:60344"/>
    </cofactor>
    <text evidence="20">Binds 2 heme groups non-covalently.</text>
</comment>
<evidence type="ECO:0000256" key="12">
    <source>
        <dbReference type="ARBA" id="ARBA00022989"/>
    </source>
</evidence>
<keyword evidence="11 20" id="KW-0249">Electron transport</keyword>
<keyword evidence="10" id="KW-0999">Mitochondrion inner membrane</keyword>
<evidence type="ECO:0000259" key="22">
    <source>
        <dbReference type="PROSITE" id="PS51003"/>
    </source>
</evidence>
<dbReference type="InterPro" id="IPR030689">
    <property type="entry name" value="Cytochrome_b"/>
</dbReference>
<evidence type="ECO:0000256" key="1">
    <source>
        <dbReference type="ARBA" id="ARBA00002566"/>
    </source>
</evidence>
<keyword evidence="12 20" id="KW-1133">Transmembrane helix</keyword>
<proteinExistence type="inferred from homology"/>
<feature type="binding site" description="axial binding residue" evidence="19">
    <location>
        <position position="183"/>
    </location>
    <ligand>
        <name>heme b</name>
        <dbReference type="ChEBI" id="CHEBI:60344"/>
        <label>b562</label>
    </ligand>
    <ligandPart>
        <name>Fe</name>
        <dbReference type="ChEBI" id="CHEBI:18248"/>
    </ligandPart>
</feature>
<evidence type="ECO:0000256" key="4">
    <source>
        <dbReference type="ARBA" id="ARBA00013531"/>
    </source>
</evidence>
<dbReference type="InterPro" id="IPR016174">
    <property type="entry name" value="Di-haem_cyt_TM"/>
</dbReference>
<dbReference type="PANTHER" id="PTHR19271:SF16">
    <property type="entry name" value="CYTOCHROME B"/>
    <property type="match status" value="1"/>
</dbReference>
<evidence type="ECO:0000256" key="10">
    <source>
        <dbReference type="ARBA" id="ARBA00022792"/>
    </source>
</evidence>
<dbReference type="PIRSF" id="PIRSF038885">
    <property type="entry name" value="COB"/>
    <property type="match status" value="1"/>
</dbReference>
<dbReference type="PROSITE" id="PS51003">
    <property type="entry name" value="CYTB_CTER"/>
    <property type="match status" value="1"/>
</dbReference>
<dbReference type="GO" id="GO:0046872">
    <property type="term" value="F:metal ion binding"/>
    <property type="evidence" value="ECO:0007669"/>
    <property type="project" value="UniProtKB-UniRule"/>
</dbReference>
<dbReference type="EMBL" id="KJ505944">
    <property type="protein sequence ID" value="AIG53500.1"/>
    <property type="molecule type" value="Genomic_DNA"/>
</dbReference>
<feature type="domain" description="Cytochrome b/b6 C-terminal region profile" evidence="22">
    <location>
        <begin position="211"/>
        <end position="380"/>
    </location>
</feature>
<feature type="transmembrane region" description="Helical" evidence="20">
    <location>
        <begin position="179"/>
        <end position="201"/>
    </location>
</feature>
<dbReference type="PANTHER" id="PTHR19271">
    <property type="entry name" value="CYTOCHROME B"/>
    <property type="match status" value="1"/>
</dbReference>
<comment type="cofactor">
    <cofactor evidence="19">
        <name>heme</name>
        <dbReference type="ChEBI" id="CHEBI:30413"/>
    </cofactor>
    <text evidence="19">Binds 2 heme groups non-covalently.</text>
</comment>
<dbReference type="InterPro" id="IPR036150">
    <property type="entry name" value="Cyt_b/b6_C_sf"/>
</dbReference>
<dbReference type="InterPro" id="IPR005797">
    <property type="entry name" value="Cyt_b/b6_N"/>
</dbReference>
<feature type="transmembrane region" description="Helical" evidence="20">
    <location>
        <begin position="146"/>
        <end position="167"/>
    </location>
</feature>
<dbReference type="SUPFAM" id="SSF81342">
    <property type="entry name" value="Transmembrane di-heme cytochromes"/>
    <property type="match status" value="1"/>
</dbReference>
<dbReference type="FunFam" id="1.20.810.10:FF:000002">
    <property type="entry name" value="Cytochrome b"/>
    <property type="match status" value="1"/>
</dbReference>
<dbReference type="CDD" id="cd00290">
    <property type="entry name" value="cytochrome_b_C"/>
    <property type="match status" value="1"/>
</dbReference>
<feature type="transmembrane region" description="Helical" evidence="20">
    <location>
        <begin position="230"/>
        <end position="251"/>
    </location>
</feature>
<feature type="binding site" description="axial binding residue" evidence="19">
    <location>
        <position position="98"/>
    </location>
    <ligand>
        <name>heme b</name>
        <dbReference type="ChEBI" id="CHEBI:60344"/>
        <label>b566</label>
    </ligand>
    <ligandPart>
        <name>Fe</name>
        <dbReference type="ChEBI" id="CHEBI:18248"/>
    </ligandPart>
</feature>
<dbReference type="Gene3D" id="1.20.810.10">
    <property type="entry name" value="Cytochrome Bc1 Complex, Chain C"/>
    <property type="match status" value="1"/>
</dbReference>
<feature type="transmembrane region" description="Helical" evidence="20">
    <location>
        <begin position="289"/>
        <end position="309"/>
    </location>
</feature>
<evidence type="ECO:0000313" key="23">
    <source>
        <dbReference type="EMBL" id="AIG53500.1"/>
    </source>
</evidence>
<name>A0A075TAU5_9SAUR</name>
<evidence type="ECO:0000256" key="16">
    <source>
        <dbReference type="ARBA" id="ARBA00023136"/>
    </source>
</evidence>
<feature type="transmembrane region" description="Helical" evidence="20">
    <location>
        <begin position="78"/>
        <end position="99"/>
    </location>
</feature>
<dbReference type="GO" id="GO:0016491">
    <property type="term" value="F:oxidoreductase activity"/>
    <property type="evidence" value="ECO:0007669"/>
    <property type="project" value="UniProtKB-UniRule"/>
</dbReference>
<dbReference type="GO" id="GO:0008121">
    <property type="term" value="F:quinol-cytochrome-c reductase activity"/>
    <property type="evidence" value="ECO:0007669"/>
    <property type="project" value="InterPro"/>
</dbReference>
<feature type="transmembrane region" description="Helical" evidence="20">
    <location>
        <begin position="321"/>
        <end position="341"/>
    </location>
</feature>
<protein>
    <recommendedName>
        <fullName evidence="4 20">Cytochrome b</fullName>
    </recommendedName>
</protein>
<keyword evidence="5 20" id="KW-0813">Transport</keyword>
<feature type="domain" description="Cytochrome b/b6 N-terminal region profile" evidence="21">
    <location>
        <begin position="1"/>
        <end position="210"/>
    </location>
</feature>
<evidence type="ECO:0000256" key="7">
    <source>
        <dbReference type="ARBA" id="ARBA00022660"/>
    </source>
</evidence>
<dbReference type="Pfam" id="PF00032">
    <property type="entry name" value="Cytochrom_B_C"/>
    <property type="match status" value="1"/>
</dbReference>
<feature type="binding site" description="axial binding residue" evidence="19">
    <location>
        <position position="197"/>
    </location>
    <ligand>
        <name>heme b</name>
        <dbReference type="ChEBI" id="CHEBI:60344"/>
        <label>b566</label>
    </ligand>
    <ligandPart>
        <name>Fe</name>
        <dbReference type="ChEBI" id="CHEBI:18248"/>
    </ligandPart>
</feature>
<evidence type="ECO:0000256" key="20">
    <source>
        <dbReference type="RuleBase" id="RU362117"/>
    </source>
</evidence>
<comment type="similarity">
    <text evidence="17 20">Belongs to the cytochrome b family.</text>
</comment>
<dbReference type="Pfam" id="PF00033">
    <property type="entry name" value="Cytochrome_B"/>
    <property type="match status" value="1"/>
</dbReference>
<dbReference type="PROSITE" id="PS51002">
    <property type="entry name" value="CYTB_NTER"/>
    <property type="match status" value="1"/>
</dbReference>
<evidence type="ECO:0000256" key="11">
    <source>
        <dbReference type="ARBA" id="ARBA00022982"/>
    </source>
</evidence>
<dbReference type="InterPro" id="IPR005798">
    <property type="entry name" value="Cyt_b/b6_C"/>
</dbReference>
<feature type="transmembrane region" description="Helical" evidence="20">
    <location>
        <begin position="31"/>
        <end position="57"/>
    </location>
</feature>
<dbReference type="GO" id="GO:0006122">
    <property type="term" value="P:mitochondrial electron transport, ubiquinol to cytochrome c"/>
    <property type="evidence" value="ECO:0007669"/>
    <property type="project" value="TreeGrafter"/>
</dbReference>
<evidence type="ECO:0000256" key="18">
    <source>
        <dbReference type="PIRSR" id="PIRSR038885-1"/>
    </source>
</evidence>
<evidence type="ECO:0000256" key="9">
    <source>
        <dbReference type="ARBA" id="ARBA00022723"/>
    </source>
</evidence>
<comment type="subcellular location">
    <subcellularLocation>
        <location evidence="2">Mitochondrion inner membrane</location>
        <topology evidence="2">Multi-pass membrane protein</topology>
    </subcellularLocation>
</comment>
<dbReference type="AlphaFoldDB" id="A0A075TAU5"/>
<evidence type="ECO:0000256" key="17">
    <source>
        <dbReference type="ARBA" id="ARBA00061233"/>
    </source>
</evidence>
<feature type="transmembrane region" description="Helical" evidence="20">
    <location>
        <begin position="347"/>
        <end position="371"/>
    </location>
</feature>
<dbReference type="InterPro" id="IPR048260">
    <property type="entry name" value="Cytochrome_b_C_euk/bac"/>
</dbReference>
<sequence>MTHNLRKTHPILKIVNNSFIDLPSPSNISAWWNFGSLLGLCLIVQVLTGLFLAMHYTADISSAFSSVAHICRDVQYGWLIRNLHANGASMFFICLYLHIGRGLYYGSYMFKETWNIGVVLLLLVMATAFVGYVLPWGQMSFWGATVITNLLSAIPYIGTSLVEWIWGGFSVDNATLTRFFTFHFLLPFAIMGASMLHLLFLHETGSNNPTGLASNTDKIPFHPYFSYKDLLGATLFLLVLLLLALFSPNLLGDPENFTPANPLVTPPHIKPEWYFLFAYAILRSIPNKLGGVLALLFSILILMFVPALHTSKQRGNAFRPFSQALFWALVSNIIILTWIGGQPVEDPFIIIGQIASTTYFIIFLILMPAVAKMENSLMKW</sequence>
<evidence type="ECO:0000256" key="3">
    <source>
        <dbReference type="ARBA" id="ARBA00011660"/>
    </source>
</evidence>
<evidence type="ECO:0000256" key="6">
    <source>
        <dbReference type="ARBA" id="ARBA00022617"/>
    </source>
</evidence>
<evidence type="ECO:0000256" key="15">
    <source>
        <dbReference type="ARBA" id="ARBA00023128"/>
    </source>
</evidence>
<keyword evidence="16 20" id="KW-0472">Membrane</keyword>
<keyword evidence="8 20" id="KW-0812">Transmembrane</keyword>
<feature type="transmembrane region" description="Helical" evidence="20">
    <location>
        <begin position="114"/>
        <end position="134"/>
    </location>
</feature>
<reference evidence="23" key="1">
    <citation type="journal article" date="2014" name="Mol. Phylogenet. Evol.">
        <title>Phylogenetic disassembly of species boundaries in a widespread group of Australian skinks (Scincidae: Ctenotus).</title>
        <authorList>
            <person name="Rabosky D.L."/>
            <person name="Hutchinson M.N."/>
            <person name="Donnellan S.C."/>
            <person name="Talaba A.L."/>
            <person name="Lovette I.J."/>
        </authorList>
    </citation>
    <scope>NUCLEOTIDE SEQUENCE</scope>
    <source>
        <strain evidence="23">LATEA72759</strain>
    </source>
</reference>
<comment type="subunit">
    <text evidence="3">The cytochrome bc1 complex contains 3 respiratory subunits (MT-CYB, CYC1 and UQCRFS1), 2 core proteins (UQCRC1 and UQCRC2) and probably 6 low-molecular weight proteins.</text>
</comment>
<keyword evidence="7 20" id="KW-0679">Respiratory chain</keyword>
<keyword evidence="15 20" id="KW-0496">Mitochondrion</keyword>
<accession>A0A075TAU5</accession>
<evidence type="ECO:0000259" key="21">
    <source>
        <dbReference type="PROSITE" id="PS51002"/>
    </source>
</evidence>
<dbReference type="GO" id="GO:0045275">
    <property type="term" value="C:respiratory chain complex III"/>
    <property type="evidence" value="ECO:0007669"/>
    <property type="project" value="InterPro"/>
</dbReference>
<organism evidence="23">
    <name type="scientific">Ctenotus inornatus</name>
    <dbReference type="NCBI Taxonomy" id="245600"/>
    <lineage>
        <taxon>Eukaryota</taxon>
        <taxon>Metazoa</taxon>
        <taxon>Chordata</taxon>
        <taxon>Craniata</taxon>
        <taxon>Vertebrata</taxon>
        <taxon>Euteleostomi</taxon>
        <taxon>Lepidosauria</taxon>
        <taxon>Squamata</taxon>
        <taxon>Bifurcata</taxon>
        <taxon>Unidentata</taxon>
        <taxon>Scinciformata</taxon>
        <taxon>Scincidae</taxon>
        <taxon>Sphenomorphinae</taxon>
        <taxon>Ctenotus</taxon>
    </lineage>
</organism>
<keyword evidence="9 19" id="KW-0479">Metal-binding</keyword>
<evidence type="ECO:0000256" key="19">
    <source>
        <dbReference type="PIRSR" id="PIRSR038885-2"/>
    </source>
</evidence>
<dbReference type="InterPro" id="IPR048259">
    <property type="entry name" value="Cytochrome_b_N_euk/bac"/>
</dbReference>
<keyword evidence="13 19" id="KW-0408">Iron</keyword>